<gene>
    <name evidence="1" type="ORF">AM231_07615</name>
</gene>
<dbReference type="EMBL" id="LIUT01000001">
    <property type="protein sequence ID" value="KOR89047.1"/>
    <property type="molecule type" value="Genomic_DNA"/>
</dbReference>
<dbReference type="Pfam" id="PF01663">
    <property type="entry name" value="Phosphodiest"/>
    <property type="match status" value="1"/>
</dbReference>
<dbReference type="RefSeq" id="WP_054402092.1">
    <property type="nucleotide sequence ID" value="NZ_LIUT01000001.1"/>
</dbReference>
<dbReference type="Proteomes" id="UP000036932">
    <property type="component" value="Unassembled WGS sequence"/>
</dbReference>
<proteinExistence type="predicted"/>
<dbReference type="OrthoDB" id="2381338at2"/>
<dbReference type="PANTHER" id="PTHR10151">
    <property type="entry name" value="ECTONUCLEOTIDE PYROPHOSPHATASE/PHOSPHODIESTERASE"/>
    <property type="match status" value="1"/>
</dbReference>
<evidence type="ECO:0000313" key="2">
    <source>
        <dbReference type="Proteomes" id="UP000036932"/>
    </source>
</evidence>
<dbReference type="InterPro" id="IPR017850">
    <property type="entry name" value="Alkaline_phosphatase_core_sf"/>
</dbReference>
<reference evidence="2" key="1">
    <citation type="submission" date="2015-08" db="EMBL/GenBank/DDBJ databases">
        <title>Genome sequencing project for genomic taxonomy and phylogenomics of Bacillus-like bacteria.</title>
        <authorList>
            <person name="Liu B."/>
            <person name="Wang J."/>
            <person name="Zhu Y."/>
            <person name="Liu G."/>
            <person name="Chen Q."/>
            <person name="Chen Z."/>
            <person name="Lan J."/>
            <person name="Che J."/>
            <person name="Ge C."/>
            <person name="Shi H."/>
            <person name="Pan Z."/>
            <person name="Liu X."/>
        </authorList>
    </citation>
    <scope>NUCLEOTIDE SEQUENCE [LARGE SCALE GENOMIC DNA]</scope>
    <source>
        <strain evidence="2">FJAT-22460</strain>
    </source>
</reference>
<dbReference type="AlphaFoldDB" id="A0A0M1P3S6"/>
<sequence length="534" mass="59119">MRINKVFIVMLSLALISVMGCQHRKPAEQDLLRVKSEQGGAHKKVIFLMVDSLMAQAIDKGISQKQLPTFQYLTEHGQYYKDLVSSFPTMSVAIDSTVLTGQYPNGHGLPGLLWYSSEEKKMINYGTGPMEILRQGINPVLTDALIHLNGKHLNPNSRTIYEDLAQLDLKSGSINGLVYRGNTEHTLTIPNWVKVPTSLPKEIKVKGPDFLTLGALSNPLEGTKKLPDDLTDRLGLNNKYAINAVNYLIQADKLPDFLYVYLPDLDQKLHKHGPSELKGVIKVDQQLQSLLNAFGSPEKALNEVIIIIAGDSGMTQLLPAEQHSEIDMPAMLKGISVLKPGEEVKDETEVALAVNETMAYVYNFKPSRSMRSLADILSKDNRIDFVAWKENGWIHALQGATSKELLYQAKGKLIDRYKQTWTVKQNAEVLDLTVNADGRTLNYGQYPDVLERLSGALNSHPGDFLVVTAKPGYELKDRSSPTHEGGGGHGSIRQAESLVPLIIAGTDEKPAHLRMVDLKAYLLGLLSGHKQRTE</sequence>
<organism evidence="1 2">
    <name type="scientific">Paenibacillus solani</name>
    <dbReference type="NCBI Taxonomy" id="1705565"/>
    <lineage>
        <taxon>Bacteria</taxon>
        <taxon>Bacillati</taxon>
        <taxon>Bacillota</taxon>
        <taxon>Bacilli</taxon>
        <taxon>Bacillales</taxon>
        <taxon>Paenibacillaceae</taxon>
        <taxon>Paenibacillus</taxon>
    </lineage>
</organism>
<dbReference type="PROSITE" id="PS51257">
    <property type="entry name" value="PROKAR_LIPOPROTEIN"/>
    <property type="match status" value="1"/>
</dbReference>
<dbReference type="GO" id="GO:0016787">
    <property type="term" value="F:hydrolase activity"/>
    <property type="evidence" value="ECO:0007669"/>
    <property type="project" value="UniProtKB-ARBA"/>
</dbReference>
<comment type="caution">
    <text evidence="1">The sequence shown here is derived from an EMBL/GenBank/DDBJ whole genome shotgun (WGS) entry which is preliminary data.</text>
</comment>
<keyword evidence="2" id="KW-1185">Reference proteome</keyword>
<protein>
    <submittedName>
        <fullName evidence="1">Phosphodiesterase</fullName>
    </submittedName>
</protein>
<dbReference type="PATRIC" id="fig|1705565.3.peg.3446"/>
<dbReference type="PANTHER" id="PTHR10151:SF120">
    <property type="entry name" value="BIS(5'-ADENOSYL)-TRIPHOSPHATASE"/>
    <property type="match status" value="1"/>
</dbReference>
<accession>A0A0M1P3S6</accession>
<dbReference type="SUPFAM" id="SSF53649">
    <property type="entry name" value="Alkaline phosphatase-like"/>
    <property type="match status" value="1"/>
</dbReference>
<evidence type="ECO:0000313" key="1">
    <source>
        <dbReference type="EMBL" id="KOR89047.1"/>
    </source>
</evidence>
<dbReference type="Gene3D" id="3.40.720.10">
    <property type="entry name" value="Alkaline Phosphatase, subunit A"/>
    <property type="match status" value="1"/>
</dbReference>
<name>A0A0M1P3S6_9BACL</name>
<dbReference type="InterPro" id="IPR002591">
    <property type="entry name" value="Phosphodiest/P_Trfase"/>
</dbReference>